<gene>
    <name evidence="14" type="ORF">NKR19_g3480</name>
</gene>
<keyword evidence="9 12" id="KW-0472">Membrane</keyword>
<evidence type="ECO:0000313" key="14">
    <source>
        <dbReference type="EMBL" id="KAJ9158249.1"/>
    </source>
</evidence>
<feature type="domain" description="T-SNARE coiled-coil homology" evidence="13">
    <location>
        <begin position="159"/>
        <end position="221"/>
    </location>
</feature>
<keyword evidence="4 12" id="KW-0812">Transmembrane</keyword>
<evidence type="ECO:0000256" key="10">
    <source>
        <dbReference type="ARBA" id="ARBA00073343"/>
    </source>
</evidence>
<dbReference type="EMBL" id="JANBVN010000039">
    <property type="protein sequence ID" value="KAJ9158249.1"/>
    <property type="molecule type" value="Genomic_DNA"/>
</dbReference>
<dbReference type="FunFam" id="1.20.58.90:FF:000012">
    <property type="entry name" value="SNARE domain protein"/>
    <property type="match status" value="1"/>
</dbReference>
<feature type="region of interest" description="Disordered" evidence="11">
    <location>
        <begin position="113"/>
        <end position="148"/>
    </location>
</feature>
<dbReference type="Proteomes" id="UP001174691">
    <property type="component" value="Unassembled WGS sequence"/>
</dbReference>
<keyword evidence="15" id="KW-1185">Reference proteome</keyword>
<dbReference type="InterPro" id="IPR000727">
    <property type="entry name" value="T_SNARE_dom"/>
</dbReference>
<dbReference type="GO" id="GO:0015031">
    <property type="term" value="P:protein transport"/>
    <property type="evidence" value="ECO:0007669"/>
    <property type="project" value="UniProtKB-KW"/>
</dbReference>
<reference evidence="14" key="1">
    <citation type="submission" date="2022-07" db="EMBL/GenBank/DDBJ databases">
        <title>Fungi with potential for degradation of polypropylene.</title>
        <authorList>
            <person name="Gostincar C."/>
        </authorList>
    </citation>
    <scope>NUCLEOTIDE SEQUENCE</scope>
    <source>
        <strain evidence="14">EXF-13287</strain>
    </source>
</reference>
<evidence type="ECO:0000256" key="5">
    <source>
        <dbReference type="ARBA" id="ARBA00022927"/>
    </source>
</evidence>
<sequence length="251" mass="27620">MMSSTNDEDPFLQVQQDVLNALTQTRPLFSSYLRIRSLNPTSSSPELVSARSDLEAALSSLAEDLSDLVESVSAIESDPSRFSGISAHEIGRRKRLVQEVGGEIEDMRDELRKQTGTGGTRGGGGDLPDPSSFAIADGEGEDDEGGDDNYAVFEQRQQVQMMREQDEHLDGVFQTVGNLRRQASDMGRELEEQREALEVVDELADRVGGRLQTGVQKLGKIVRANEERWSGCCIMILIVVLIILLVLLLVL</sequence>
<evidence type="ECO:0000256" key="3">
    <source>
        <dbReference type="ARBA" id="ARBA00022448"/>
    </source>
</evidence>
<feature type="transmembrane region" description="Helical" evidence="12">
    <location>
        <begin position="229"/>
        <end position="250"/>
    </location>
</feature>
<dbReference type="CDD" id="cd15851">
    <property type="entry name" value="SNARE_Syntaxin6"/>
    <property type="match status" value="1"/>
</dbReference>
<dbReference type="Gene3D" id="1.20.5.110">
    <property type="match status" value="1"/>
</dbReference>
<dbReference type="SUPFAM" id="SSF47661">
    <property type="entry name" value="t-snare proteins"/>
    <property type="match status" value="1"/>
</dbReference>
<dbReference type="CDD" id="cd21444">
    <property type="entry name" value="SNARE_NTD_Tlg1p-like"/>
    <property type="match status" value="1"/>
</dbReference>
<dbReference type="PANTHER" id="PTHR12791">
    <property type="entry name" value="GOLGI SNARE BET1-RELATED"/>
    <property type="match status" value="1"/>
</dbReference>
<evidence type="ECO:0000256" key="11">
    <source>
        <dbReference type="SAM" id="MobiDB-lite"/>
    </source>
</evidence>
<evidence type="ECO:0000259" key="13">
    <source>
        <dbReference type="PROSITE" id="PS50192"/>
    </source>
</evidence>
<dbReference type="GO" id="GO:0000139">
    <property type="term" value="C:Golgi membrane"/>
    <property type="evidence" value="ECO:0007669"/>
    <property type="project" value="UniProtKB-SubCell"/>
</dbReference>
<feature type="compositionally biased region" description="Acidic residues" evidence="11">
    <location>
        <begin position="138"/>
        <end position="147"/>
    </location>
</feature>
<evidence type="ECO:0000256" key="8">
    <source>
        <dbReference type="ARBA" id="ARBA00023054"/>
    </source>
</evidence>
<organism evidence="14 15">
    <name type="scientific">Coniochaeta hoffmannii</name>
    <dbReference type="NCBI Taxonomy" id="91930"/>
    <lineage>
        <taxon>Eukaryota</taxon>
        <taxon>Fungi</taxon>
        <taxon>Dikarya</taxon>
        <taxon>Ascomycota</taxon>
        <taxon>Pezizomycotina</taxon>
        <taxon>Sordariomycetes</taxon>
        <taxon>Sordariomycetidae</taxon>
        <taxon>Coniochaetales</taxon>
        <taxon>Coniochaetaceae</taxon>
        <taxon>Coniochaeta</taxon>
    </lineage>
</organism>
<evidence type="ECO:0000256" key="4">
    <source>
        <dbReference type="ARBA" id="ARBA00022692"/>
    </source>
</evidence>
<protein>
    <recommendedName>
        <fullName evidence="10">t-SNARE affecting a late Golgi compartment protein 1</fullName>
    </recommendedName>
</protein>
<evidence type="ECO:0000256" key="7">
    <source>
        <dbReference type="ARBA" id="ARBA00023034"/>
    </source>
</evidence>
<dbReference type="InterPro" id="IPR010989">
    <property type="entry name" value="SNARE"/>
</dbReference>
<comment type="caution">
    <text evidence="14">The sequence shown here is derived from an EMBL/GenBank/DDBJ whole genome shotgun (WGS) entry which is preliminary data.</text>
</comment>
<dbReference type="InterPro" id="IPR015260">
    <property type="entry name" value="Syntaxin-6/10/61_N"/>
</dbReference>
<dbReference type="SUPFAM" id="SSF58038">
    <property type="entry name" value="SNARE fusion complex"/>
    <property type="match status" value="1"/>
</dbReference>
<dbReference type="GO" id="GO:0048193">
    <property type="term" value="P:Golgi vesicle transport"/>
    <property type="evidence" value="ECO:0007669"/>
    <property type="project" value="InterPro"/>
</dbReference>
<evidence type="ECO:0000256" key="2">
    <source>
        <dbReference type="ARBA" id="ARBA00009063"/>
    </source>
</evidence>
<comment type="similarity">
    <text evidence="2">Belongs to the syntaxin family.</text>
</comment>
<feature type="compositionally biased region" description="Gly residues" evidence="11">
    <location>
        <begin position="116"/>
        <end position="126"/>
    </location>
</feature>
<evidence type="ECO:0000256" key="1">
    <source>
        <dbReference type="ARBA" id="ARBA00004409"/>
    </source>
</evidence>
<evidence type="ECO:0000256" key="12">
    <source>
        <dbReference type="SAM" id="Phobius"/>
    </source>
</evidence>
<dbReference type="FunFam" id="1.20.5.110:FF:000006">
    <property type="entry name" value="Syntaxin 6"/>
    <property type="match status" value="1"/>
</dbReference>
<keyword evidence="5" id="KW-0653">Protein transport</keyword>
<name>A0AA38S8M1_9PEZI</name>
<keyword evidence="8" id="KW-0175">Coiled coil</keyword>
<dbReference type="InterPro" id="IPR048036">
    <property type="entry name" value="Tlg1p-like_N"/>
</dbReference>
<dbReference type="SMART" id="SM00397">
    <property type="entry name" value="t_SNARE"/>
    <property type="match status" value="1"/>
</dbReference>
<evidence type="ECO:0000256" key="9">
    <source>
        <dbReference type="ARBA" id="ARBA00023136"/>
    </source>
</evidence>
<evidence type="ECO:0000256" key="6">
    <source>
        <dbReference type="ARBA" id="ARBA00022989"/>
    </source>
</evidence>
<evidence type="ECO:0000313" key="15">
    <source>
        <dbReference type="Proteomes" id="UP001174691"/>
    </source>
</evidence>
<accession>A0AA38S8M1</accession>
<proteinExistence type="inferred from homology"/>
<dbReference type="Pfam" id="PF09177">
    <property type="entry name" value="STX6_10_61_N"/>
    <property type="match status" value="1"/>
</dbReference>
<comment type="subcellular location">
    <subcellularLocation>
        <location evidence="1">Golgi apparatus membrane</location>
        <topology evidence="1">Single-pass type IV membrane protein</topology>
    </subcellularLocation>
</comment>
<dbReference type="AlphaFoldDB" id="A0AA38S8M1"/>
<dbReference type="Gene3D" id="1.20.58.90">
    <property type="match status" value="1"/>
</dbReference>
<dbReference type="PROSITE" id="PS50192">
    <property type="entry name" value="T_SNARE"/>
    <property type="match status" value="1"/>
</dbReference>
<keyword evidence="6 12" id="KW-1133">Transmembrane helix</keyword>
<keyword evidence="3" id="KW-0813">Transport</keyword>
<keyword evidence="7" id="KW-0333">Golgi apparatus</keyword>